<gene>
    <name evidence="4" type="ORF">JHL22_10115</name>
</gene>
<dbReference type="PANTHER" id="PTHR35149:SF2">
    <property type="entry name" value="DUF262 DOMAIN-CONTAINING PROTEIN"/>
    <property type="match status" value="1"/>
</dbReference>
<protein>
    <submittedName>
        <fullName evidence="4">DUF262 domain-containing protein</fullName>
    </submittedName>
</protein>
<reference evidence="4 5" key="1">
    <citation type="submission" date="2020-12" db="EMBL/GenBank/DDBJ databases">
        <authorList>
            <person name="Lu T."/>
            <person name="Wang Q."/>
            <person name="Han X."/>
        </authorList>
    </citation>
    <scope>NUCLEOTIDE SEQUENCE [LARGE SCALE GENOMIC DNA]</scope>
    <source>
        <strain evidence="4 5">WQ 585</strain>
    </source>
</reference>
<dbReference type="InterPro" id="IPR043714">
    <property type="entry name" value="DUF5655"/>
</dbReference>
<dbReference type="Pfam" id="PF03235">
    <property type="entry name" value="GmrSD_N"/>
    <property type="match status" value="1"/>
</dbReference>
<dbReference type="PANTHER" id="PTHR35149">
    <property type="entry name" value="SLL5132 PROTEIN"/>
    <property type="match status" value="1"/>
</dbReference>
<name>A0ABS1EFN3_9BURK</name>
<organism evidence="4 5">
    <name type="scientific">Advenella mandrilli</name>
    <dbReference type="NCBI Taxonomy" id="2800330"/>
    <lineage>
        <taxon>Bacteria</taxon>
        <taxon>Pseudomonadati</taxon>
        <taxon>Pseudomonadota</taxon>
        <taxon>Betaproteobacteria</taxon>
        <taxon>Burkholderiales</taxon>
        <taxon>Alcaligenaceae</taxon>
    </lineage>
</organism>
<feature type="domain" description="DUF5655" evidence="3">
    <location>
        <begin position="593"/>
        <end position="693"/>
    </location>
</feature>
<proteinExistence type="predicted"/>
<dbReference type="Proteomes" id="UP000635316">
    <property type="component" value="Unassembled WGS sequence"/>
</dbReference>
<evidence type="ECO:0000259" key="3">
    <source>
        <dbReference type="Pfam" id="PF18899"/>
    </source>
</evidence>
<evidence type="ECO:0000313" key="5">
    <source>
        <dbReference type="Proteomes" id="UP000635316"/>
    </source>
</evidence>
<feature type="domain" description="GmrSD restriction endonucleases C-terminal" evidence="2">
    <location>
        <begin position="414"/>
        <end position="552"/>
    </location>
</feature>
<dbReference type="InterPro" id="IPR004919">
    <property type="entry name" value="GmrSD_N"/>
</dbReference>
<dbReference type="RefSeq" id="WP_200236741.1">
    <property type="nucleotide sequence ID" value="NZ_JAENGP010000010.1"/>
</dbReference>
<evidence type="ECO:0000259" key="2">
    <source>
        <dbReference type="Pfam" id="PF07510"/>
    </source>
</evidence>
<dbReference type="InterPro" id="IPR011089">
    <property type="entry name" value="GmrSD_C"/>
</dbReference>
<keyword evidence="5" id="KW-1185">Reference proteome</keyword>
<dbReference type="Pfam" id="PF18899">
    <property type="entry name" value="DUF5655"/>
    <property type="match status" value="1"/>
</dbReference>
<feature type="domain" description="GmrSD restriction endonucleases N-terminal" evidence="1">
    <location>
        <begin position="10"/>
        <end position="221"/>
    </location>
</feature>
<evidence type="ECO:0000313" key="4">
    <source>
        <dbReference type="EMBL" id="MBK1781575.1"/>
    </source>
</evidence>
<dbReference type="EMBL" id="JAENGP010000010">
    <property type="protein sequence ID" value="MBK1781575.1"/>
    <property type="molecule type" value="Genomic_DNA"/>
</dbReference>
<sequence length="701" mass="81702">MKAKEARLLEFLKNTPQFVIPIYQRTYSWKEKECQQLWDDVLRSGYNDNIKAHFIGSVVYVEKGLYSVSDQTPLLLIDGQQRITTITLLIAALTEVIGDQEPIEDFSRAKLKGYYLTNPLESGEKFHKLILSQTDDKSLKAIIHGNQQPDDKSIRVVENFEFFKSKLEKLGDLKPICKGLAKLMVVDISLDREQDNPQLIFESMNSTGKELSQADLIRNYILMGLEPTHQTHLYEQYWRPMELAFGQQAYSDYFDSFMRHYLTVKTREIPKIGEVYEMFKEYSMQPAVVNKGFEELVKDIKNHAMYFCNFVLGKEKDEDLKLAFKDLRELKVDVAYPLLLELYSDFSQGLLTHDEFLSAVRIIESYVFRRTICEIPTNSMNKTFARMGIGLRKDRYLESLMASFLLLPSYRRFPGDDEFHRKIQTKDVYNFRSKSYWLRRMENFGRKERVLVDDYTIEHIMPQADNKAEKLPEVWRIELGDEWERVWETYRHTLGNLTLTAYNSEYSNNAFQEKCNHPYGFKFSPLKMNEGIVAEKQWNEAAIQRRAKKLADKATLIWSKVELTADIIEAYKPQVDPTTEYSLADHPYLLTGKMAELYQVFRKSVLELDPCVTEEVKKLYVAFKAETNFVDVVPQAKRLRLSLNMPFTEIDDPRGLCKDVTNLGRWGNGDVEVGLDNLDDIPHVMALVAQAFERQIEAEQS</sequence>
<dbReference type="Pfam" id="PF07510">
    <property type="entry name" value="GmrSD_C"/>
    <property type="match status" value="1"/>
</dbReference>
<accession>A0ABS1EFN3</accession>
<comment type="caution">
    <text evidence="4">The sequence shown here is derived from an EMBL/GenBank/DDBJ whole genome shotgun (WGS) entry which is preliminary data.</text>
</comment>
<evidence type="ECO:0000259" key="1">
    <source>
        <dbReference type="Pfam" id="PF03235"/>
    </source>
</evidence>